<dbReference type="EMBL" id="JBDKXB010000027">
    <property type="protein sequence ID" value="MEY6433739.1"/>
    <property type="molecule type" value="Genomic_DNA"/>
</dbReference>
<evidence type="ECO:0000256" key="5">
    <source>
        <dbReference type="ARBA" id="ARBA00022692"/>
    </source>
</evidence>
<keyword evidence="3" id="KW-1003">Cell membrane</keyword>
<evidence type="ECO:0000256" key="14">
    <source>
        <dbReference type="SAM" id="Phobius"/>
    </source>
</evidence>
<evidence type="ECO:0000256" key="1">
    <source>
        <dbReference type="ARBA" id="ARBA00004651"/>
    </source>
</evidence>
<protein>
    <submittedName>
        <fullName evidence="16">Respiratory nitrate reductase subunit gamma</fullName>
    </submittedName>
</protein>
<dbReference type="PANTHER" id="PTHR30598:SF3">
    <property type="entry name" value="RESPIRATORY NITRATE REDUCTASE 1 GAMMA CHAIN"/>
    <property type="match status" value="1"/>
</dbReference>
<evidence type="ECO:0000256" key="3">
    <source>
        <dbReference type="ARBA" id="ARBA00022475"/>
    </source>
</evidence>
<evidence type="ECO:0000256" key="8">
    <source>
        <dbReference type="ARBA" id="ARBA00022989"/>
    </source>
</evidence>
<feature type="transmembrane region" description="Helical" evidence="14">
    <location>
        <begin position="12"/>
        <end position="33"/>
    </location>
</feature>
<sequence>MNTLLTTNYLIWGVFPYVALTLFFVVPFLRMIYRPFGLTTRPSGIFEGRGILGMASHMLHWGIFLVFFGHLVGLIGGILGWGSWVAAFFWMGTIGGVVAMLGSAIALVRRSLVPEVRAMSQPDDYIVHLFLLLILGVAVYQAVVQQIWGASYTAAPWFASLWRLQPQPELMASAPLLTQIHVLAAFAFAAYFPFTKLIHAWTLPVNYFVRPYQVMRTAARKFQNRWEYRLVSDKSYMTYLTVAVIGLMVVIGVGLSGPTGQGVVQEARAALGQDDPSGDGADATNGRIFAQTGYALYVSQCARCHGLEGDGEGPGARSPTFATHPRDLTAGAYRFVSTEEGVASDRDLRRTIVEGLHGSGMIGFPALSNEQVDSLVRVLDQLWVDRPHQATPIQVPARPASSRESIAEGRTLFAANCSTCHGTSGAGDGPLAPHVRDDAGRHIPPTNLAAGRLKAGEGPAQLYQRIAVGIPGGSGQWLMPQFSHLDPEQIWAIVAYLEQEVLPQRRLADRGATR</sequence>
<name>A0ABV4BGU2_9GAMM</name>
<evidence type="ECO:0000256" key="6">
    <source>
        <dbReference type="ARBA" id="ARBA00022723"/>
    </source>
</evidence>
<dbReference type="NCBIfam" id="TIGR00351">
    <property type="entry name" value="narI"/>
    <property type="match status" value="1"/>
</dbReference>
<dbReference type="InterPro" id="IPR009056">
    <property type="entry name" value="Cyt_c-like_dom"/>
</dbReference>
<keyword evidence="9" id="KW-0560">Oxidoreductase</keyword>
<organism evidence="16 17">
    <name type="scientific">Thioalkalicoccus limnaeus</name>
    <dbReference type="NCBI Taxonomy" id="120681"/>
    <lineage>
        <taxon>Bacteria</taxon>
        <taxon>Pseudomonadati</taxon>
        <taxon>Pseudomonadota</taxon>
        <taxon>Gammaproteobacteria</taxon>
        <taxon>Chromatiales</taxon>
        <taxon>Chromatiaceae</taxon>
        <taxon>Thioalkalicoccus</taxon>
    </lineage>
</organism>
<evidence type="ECO:0000256" key="9">
    <source>
        <dbReference type="ARBA" id="ARBA00023002"/>
    </source>
</evidence>
<comment type="subcellular location">
    <subcellularLocation>
        <location evidence="1">Cell membrane</location>
        <topology evidence="1">Multi-pass membrane protein</topology>
    </subcellularLocation>
</comment>
<dbReference type="PANTHER" id="PTHR30598">
    <property type="entry name" value="NITRATE REDUCTASE PRIVATE CHAPERONE, REDOX ENZYME MATURATION PROTEIN REMP FAMILY"/>
    <property type="match status" value="1"/>
</dbReference>
<keyword evidence="11" id="KW-0534">Nitrate assimilation</keyword>
<dbReference type="Pfam" id="PF00034">
    <property type="entry name" value="Cytochrom_C"/>
    <property type="match status" value="1"/>
</dbReference>
<evidence type="ECO:0000256" key="13">
    <source>
        <dbReference type="PROSITE-ProRule" id="PRU00433"/>
    </source>
</evidence>
<evidence type="ECO:0000256" key="4">
    <source>
        <dbReference type="ARBA" id="ARBA00022617"/>
    </source>
</evidence>
<dbReference type="PROSITE" id="PS51007">
    <property type="entry name" value="CYTC"/>
    <property type="match status" value="2"/>
</dbReference>
<dbReference type="Gene3D" id="1.10.760.10">
    <property type="entry name" value="Cytochrome c-like domain"/>
    <property type="match status" value="2"/>
</dbReference>
<dbReference type="SUPFAM" id="SSF103501">
    <property type="entry name" value="Respiratory nitrate reductase 1 gamma chain"/>
    <property type="match status" value="1"/>
</dbReference>
<gene>
    <name evidence="16" type="primary">narI</name>
    <name evidence="16" type="ORF">ABC977_15145</name>
</gene>
<reference evidence="16 17" key="1">
    <citation type="submission" date="2024-05" db="EMBL/GenBank/DDBJ databases">
        <title>Genome Sequence and Characterization of the New Strain Purple Sulfur Bacterium of Genus Thioalkalicoccus.</title>
        <authorList>
            <person name="Bryantseva I.A."/>
            <person name="Kyndt J.A."/>
            <person name="Imhoff J.F."/>
        </authorList>
    </citation>
    <scope>NUCLEOTIDE SEQUENCE [LARGE SCALE GENOMIC DNA]</scope>
    <source>
        <strain evidence="16 17">Um2</strain>
    </source>
</reference>
<keyword evidence="10 13" id="KW-0408">Iron</keyword>
<keyword evidence="5 14" id="KW-0812">Transmembrane</keyword>
<accession>A0ABV4BGU2</accession>
<evidence type="ECO:0000256" key="12">
    <source>
        <dbReference type="ARBA" id="ARBA00023136"/>
    </source>
</evidence>
<dbReference type="Proteomes" id="UP001564408">
    <property type="component" value="Unassembled WGS sequence"/>
</dbReference>
<feature type="transmembrane region" description="Helical" evidence="14">
    <location>
        <begin position="87"/>
        <end position="108"/>
    </location>
</feature>
<keyword evidence="8 14" id="KW-1133">Transmembrane helix</keyword>
<keyword evidence="6 13" id="KW-0479">Metal-binding</keyword>
<evidence type="ECO:0000313" key="17">
    <source>
        <dbReference type="Proteomes" id="UP001564408"/>
    </source>
</evidence>
<keyword evidence="2" id="KW-0813">Transport</keyword>
<feature type="transmembrane region" description="Helical" evidence="14">
    <location>
        <begin position="170"/>
        <end position="192"/>
    </location>
</feature>
<evidence type="ECO:0000259" key="15">
    <source>
        <dbReference type="PROSITE" id="PS51007"/>
    </source>
</evidence>
<evidence type="ECO:0000313" key="16">
    <source>
        <dbReference type="EMBL" id="MEY6433739.1"/>
    </source>
</evidence>
<evidence type="ECO:0000256" key="10">
    <source>
        <dbReference type="ARBA" id="ARBA00023004"/>
    </source>
</evidence>
<feature type="domain" description="Cytochrome c" evidence="15">
    <location>
        <begin position="404"/>
        <end position="501"/>
    </location>
</feature>
<feature type="transmembrane region" description="Helical" evidence="14">
    <location>
        <begin position="129"/>
        <end position="150"/>
    </location>
</feature>
<keyword evidence="12 14" id="KW-0472">Membrane</keyword>
<dbReference type="InterPro" id="IPR051936">
    <property type="entry name" value="Heme-iron_electron_transfer"/>
</dbReference>
<proteinExistence type="predicted"/>
<dbReference type="InterPro" id="IPR003816">
    <property type="entry name" value="Nitrate_red_gam"/>
</dbReference>
<keyword evidence="17" id="KW-1185">Reference proteome</keyword>
<dbReference type="Pfam" id="PF13442">
    <property type="entry name" value="Cytochrome_CBB3"/>
    <property type="match status" value="1"/>
</dbReference>
<dbReference type="SUPFAM" id="SSF46626">
    <property type="entry name" value="Cytochrome c"/>
    <property type="match status" value="2"/>
</dbReference>
<dbReference type="Gene3D" id="1.20.950.20">
    <property type="entry name" value="Transmembrane di-heme cytochromes, Chain C"/>
    <property type="match status" value="1"/>
</dbReference>
<feature type="transmembrane region" description="Helical" evidence="14">
    <location>
        <begin position="236"/>
        <end position="255"/>
    </location>
</feature>
<keyword evidence="4 13" id="KW-0349">Heme</keyword>
<evidence type="ECO:0000256" key="11">
    <source>
        <dbReference type="ARBA" id="ARBA00023063"/>
    </source>
</evidence>
<feature type="domain" description="Cytochrome c" evidence="15">
    <location>
        <begin position="281"/>
        <end position="383"/>
    </location>
</feature>
<dbReference type="InterPro" id="IPR036197">
    <property type="entry name" value="NarG-like_sf"/>
</dbReference>
<evidence type="ECO:0000256" key="2">
    <source>
        <dbReference type="ARBA" id="ARBA00022448"/>
    </source>
</evidence>
<comment type="caution">
    <text evidence="16">The sequence shown here is derived from an EMBL/GenBank/DDBJ whole genome shotgun (WGS) entry which is preliminary data.</text>
</comment>
<feature type="transmembrane region" description="Helical" evidence="14">
    <location>
        <begin position="59"/>
        <end position="81"/>
    </location>
</feature>
<dbReference type="Pfam" id="PF02665">
    <property type="entry name" value="Nitrate_red_gam"/>
    <property type="match status" value="1"/>
</dbReference>
<dbReference type="RefSeq" id="WP_369668126.1">
    <property type="nucleotide sequence ID" value="NZ_JBDKXB010000027.1"/>
</dbReference>
<keyword evidence="7" id="KW-0249">Electron transport</keyword>
<dbReference type="InterPro" id="IPR023234">
    <property type="entry name" value="NarG-like_domain"/>
</dbReference>
<evidence type="ECO:0000256" key="7">
    <source>
        <dbReference type="ARBA" id="ARBA00022982"/>
    </source>
</evidence>
<dbReference type="InterPro" id="IPR036909">
    <property type="entry name" value="Cyt_c-like_dom_sf"/>
</dbReference>